<keyword evidence="2" id="KW-1185">Reference proteome</keyword>
<reference evidence="1 2" key="1">
    <citation type="submission" date="2020-06" db="EMBL/GenBank/DDBJ databases">
        <title>Pseudomonas eucalypticola sp. nov., an endophyte of Eucalyptus dunnii leaves with biocontrol ability of eucalyptus leaf blight.</title>
        <authorList>
            <person name="Liu Y."/>
            <person name="Song Z."/>
            <person name="Zeng H."/>
            <person name="Lu M."/>
            <person name="Wang X."/>
            <person name="Lian X."/>
            <person name="Zhang Q."/>
        </authorList>
    </citation>
    <scope>NUCLEOTIDE SEQUENCE [LARGE SCALE GENOMIC DNA]</scope>
    <source>
        <strain evidence="1 2">NP-1</strain>
    </source>
</reference>
<dbReference type="KEGG" id="pez:HWQ56_03125"/>
<proteinExistence type="predicted"/>
<evidence type="ECO:0000313" key="2">
    <source>
        <dbReference type="Proteomes" id="UP000509568"/>
    </source>
</evidence>
<gene>
    <name evidence="1" type="ORF">HWQ56_03125</name>
</gene>
<dbReference type="AlphaFoldDB" id="A0A7D5GYQ4"/>
<dbReference type="RefSeq" id="WP_176569757.1">
    <property type="nucleotide sequence ID" value="NZ_CP056030.1"/>
</dbReference>
<accession>A0A7D5GYQ4</accession>
<dbReference type="Proteomes" id="UP000509568">
    <property type="component" value="Chromosome"/>
</dbReference>
<protein>
    <submittedName>
        <fullName evidence="1">Uncharacterized protein</fullName>
    </submittedName>
</protein>
<name>A0A7D5GYQ4_9PSED</name>
<sequence>MNTTEQRIFTSHRCAAGFSEGLPDEYAQDILHLLQSADAFACRAYDRQQSWISWQDRYCNRLEKYGCTRRSVIDSTPHFIRSLHELQALTLNVIGMHDSGRLVDLSRECVQALAIGTVAGAFFSGRVVGGYSQNWQVTPCGQNDHGEVELLVLGVHMACNVESRSHGLWTANTREVVLRLKGGVYCFEPQRFEPWREEIFSALTVARKQAFVRTLL</sequence>
<organism evidence="1 2">
    <name type="scientific">Pseudomonas eucalypticola</name>
    <dbReference type="NCBI Taxonomy" id="2599595"/>
    <lineage>
        <taxon>Bacteria</taxon>
        <taxon>Pseudomonadati</taxon>
        <taxon>Pseudomonadota</taxon>
        <taxon>Gammaproteobacteria</taxon>
        <taxon>Pseudomonadales</taxon>
        <taxon>Pseudomonadaceae</taxon>
        <taxon>Pseudomonas</taxon>
    </lineage>
</organism>
<evidence type="ECO:0000313" key="1">
    <source>
        <dbReference type="EMBL" id="QKZ02847.1"/>
    </source>
</evidence>
<dbReference type="EMBL" id="CP056030">
    <property type="protein sequence ID" value="QKZ02847.1"/>
    <property type="molecule type" value="Genomic_DNA"/>
</dbReference>